<keyword evidence="2" id="KW-1185">Reference proteome</keyword>
<accession>A0A2X0KCQ2</accession>
<evidence type="ECO:0000313" key="1">
    <source>
        <dbReference type="EMBL" id="RAG85009.1"/>
    </source>
</evidence>
<protein>
    <submittedName>
        <fullName evidence="1">Uncharacterized protein</fullName>
    </submittedName>
</protein>
<sequence>MTNPTRSPLCVDVLRDDNLLPAGTVLRLDGTTDMIDVDRPDLFSLWLEENPYHATAVWLPGPRGAYVLRWGGAQIIPGITPEMHSLSGLAASIYALAMPEHAERRKQRGSGFNGPQMWRVSNGASLADIAAAHDRNYLPR</sequence>
<dbReference type="RefSeq" id="WP_111501230.1">
    <property type="nucleotide sequence ID" value="NZ_QKYN01000053.1"/>
</dbReference>
<comment type="caution">
    <text evidence="1">The sequence shown here is derived from an EMBL/GenBank/DDBJ whole genome shotgun (WGS) entry which is preliminary data.</text>
</comment>
<organism evidence="1 2">
    <name type="scientific">Streptacidiphilus pinicola</name>
    <dbReference type="NCBI Taxonomy" id="2219663"/>
    <lineage>
        <taxon>Bacteria</taxon>
        <taxon>Bacillati</taxon>
        <taxon>Actinomycetota</taxon>
        <taxon>Actinomycetes</taxon>
        <taxon>Kitasatosporales</taxon>
        <taxon>Streptomycetaceae</taxon>
        <taxon>Streptacidiphilus</taxon>
    </lineage>
</organism>
<evidence type="ECO:0000313" key="2">
    <source>
        <dbReference type="Proteomes" id="UP000248889"/>
    </source>
</evidence>
<dbReference type="EMBL" id="QKYN01000053">
    <property type="protein sequence ID" value="RAG85009.1"/>
    <property type="molecule type" value="Genomic_DNA"/>
</dbReference>
<dbReference type="AlphaFoldDB" id="A0A2X0KCQ2"/>
<reference evidence="1 2" key="1">
    <citation type="submission" date="2018-06" db="EMBL/GenBank/DDBJ databases">
        <title>Streptacidiphilus pinicola sp. nov., isolated from pine grove soil.</title>
        <authorList>
            <person name="Roh S.G."/>
            <person name="Park S."/>
            <person name="Kim M.-K."/>
            <person name="Yun B.-R."/>
            <person name="Park J."/>
            <person name="Kim M.J."/>
            <person name="Kim Y.S."/>
            <person name="Kim S.B."/>
        </authorList>
    </citation>
    <scope>NUCLEOTIDE SEQUENCE [LARGE SCALE GENOMIC DNA]</scope>
    <source>
        <strain evidence="1 2">MMS16-CNU450</strain>
    </source>
</reference>
<name>A0A2X0KCQ2_9ACTN</name>
<gene>
    <name evidence="1" type="ORF">DN069_13680</name>
</gene>
<dbReference type="Proteomes" id="UP000248889">
    <property type="component" value="Unassembled WGS sequence"/>
</dbReference>
<proteinExistence type="predicted"/>